<evidence type="ECO:0000313" key="2">
    <source>
        <dbReference type="EMBL" id="CAE7256554.1"/>
    </source>
</evidence>
<comment type="caution">
    <text evidence="2">The sequence shown here is derived from an EMBL/GenBank/DDBJ whole genome shotgun (WGS) entry which is preliminary data.</text>
</comment>
<name>A0A812M2F7_9DINO</name>
<gene>
    <name evidence="2" type="ORF">SNAT2548_LOCUS13173</name>
</gene>
<feature type="region of interest" description="Disordered" evidence="1">
    <location>
        <begin position="1"/>
        <end position="34"/>
    </location>
</feature>
<proteinExistence type="predicted"/>
<feature type="compositionally biased region" description="Low complexity" evidence="1">
    <location>
        <begin position="102"/>
        <end position="121"/>
    </location>
</feature>
<evidence type="ECO:0000256" key="1">
    <source>
        <dbReference type="SAM" id="MobiDB-lite"/>
    </source>
</evidence>
<evidence type="ECO:0000313" key="3">
    <source>
        <dbReference type="Proteomes" id="UP000604046"/>
    </source>
</evidence>
<feature type="compositionally biased region" description="Basic and acidic residues" evidence="1">
    <location>
        <begin position="1"/>
        <end position="23"/>
    </location>
</feature>
<dbReference type="OrthoDB" id="10638081at2759"/>
<dbReference type="Proteomes" id="UP000604046">
    <property type="component" value="Unassembled WGS sequence"/>
</dbReference>
<reference evidence="2" key="1">
    <citation type="submission" date="2021-02" db="EMBL/GenBank/DDBJ databases">
        <authorList>
            <person name="Dougan E. K."/>
            <person name="Rhodes N."/>
            <person name="Thang M."/>
            <person name="Chan C."/>
        </authorList>
    </citation>
    <scope>NUCLEOTIDE SEQUENCE</scope>
</reference>
<accession>A0A812M2F7</accession>
<keyword evidence="3" id="KW-1185">Reference proteome</keyword>
<organism evidence="2 3">
    <name type="scientific">Symbiodinium natans</name>
    <dbReference type="NCBI Taxonomy" id="878477"/>
    <lineage>
        <taxon>Eukaryota</taxon>
        <taxon>Sar</taxon>
        <taxon>Alveolata</taxon>
        <taxon>Dinophyceae</taxon>
        <taxon>Suessiales</taxon>
        <taxon>Symbiodiniaceae</taxon>
        <taxon>Symbiodinium</taxon>
    </lineage>
</organism>
<feature type="compositionally biased region" description="Basic and acidic residues" evidence="1">
    <location>
        <begin position="130"/>
        <end position="187"/>
    </location>
</feature>
<dbReference type="AlphaFoldDB" id="A0A812M2F7"/>
<dbReference type="EMBL" id="CAJNDS010001358">
    <property type="protein sequence ID" value="CAE7256554.1"/>
    <property type="molecule type" value="Genomic_DNA"/>
</dbReference>
<feature type="region of interest" description="Disordered" evidence="1">
    <location>
        <begin position="102"/>
        <end position="221"/>
    </location>
</feature>
<sequence length="221" mass="25134">MRRRDLEGRAGRPDARRLRRAEDQATAEGDNSSELLLCTRHQKKRPWSKLEADAQKKWVCIASCPCTIQVGGGEAALAELRLVLRSRNEEQLLKCLEAGAAPAAGGSVAPPATPAPSVEVSQTAASAEQEEQKRKEREMDEERQRERERQEREQREKEKERALRAQKEKEKEKEKEREREKEKEKAAQAKAAAPVKDPKDTKPMSKVRQRMQEANIDFADL</sequence>
<protein>
    <submittedName>
        <fullName evidence="2">Uncharacterized protein</fullName>
    </submittedName>
</protein>